<accession>A0A821XK31</accession>
<reference evidence="2" key="1">
    <citation type="submission" date="2021-02" db="EMBL/GenBank/DDBJ databases">
        <authorList>
            <person name="Steward A R."/>
        </authorList>
    </citation>
    <scope>NUCLEOTIDE SEQUENCE</scope>
</reference>
<proteinExistence type="predicted"/>
<dbReference type="EMBL" id="CAJOBZ010000068">
    <property type="protein sequence ID" value="CAF4944062.1"/>
    <property type="molecule type" value="Genomic_DNA"/>
</dbReference>
<evidence type="ECO:0000256" key="1">
    <source>
        <dbReference type="SAM" id="MobiDB-lite"/>
    </source>
</evidence>
<dbReference type="AlphaFoldDB" id="A0A821XK31"/>
<organism evidence="2 3">
    <name type="scientific">Pieris macdunnoughi</name>
    <dbReference type="NCBI Taxonomy" id="345717"/>
    <lineage>
        <taxon>Eukaryota</taxon>
        <taxon>Metazoa</taxon>
        <taxon>Ecdysozoa</taxon>
        <taxon>Arthropoda</taxon>
        <taxon>Hexapoda</taxon>
        <taxon>Insecta</taxon>
        <taxon>Pterygota</taxon>
        <taxon>Neoptera</taxon>
        <taxon>Endopterygota</taxon>
        <taxon>Lepidoptera</taxon>
        <taxon>Glossata</taxon>
        <taxon>Ditrysia</taxon>
        <taxon>Papilionoidea</taxon>
        <taxon>Pieridae</taxon>
        <taxon>Pierinae</taxon>
        <taxon>Pieris</taxon>
    </lineage>
</organism>
<dbReference type="Proteomes" id="UP000663880">
    <property type="component" value="Unassembled WGS sequence"/>
</dbReference>
<keyword evidence="3" id="KW-1185">Reference proteome</keyword>
<gene>
    <name evidence="2" type="ORF">PMACD_LOCUS15003</name>
</gene>
<sequence>MGLVVDQPKQGGGNSNDGNTARRFFVERSKSASITGLDPDIIKRFANILRVISCEFSVNYANLKKYCIEAAKMCIQLYDWYKMSASVHKLLIHGADIIKELPLPVGLFSEDVLVTNQKESKVYDFSMLGKSPESIQIQTLCTGC</sequence>
<evidence type="ECO:0000313" key="2">
    <source>
        <dbReference type="EMBL" id="CAF4944062.1"/>
    </source>
</evidence>
<evidence type="ECO:0000313" key="3">
    <source>
        <dbReference type="Proteomes" id="UP000663880"/>
    </source>
</evidence>
<protein>
    <submittedName>
        <fullName evidence="2">Uncharacterized protein</fullName>
    </submittedName>
</protein>
<comment type="caution">
    <text evidence="2">The sequence shown here is derived from an EMBL/GenBank/DDBJ whole genome shotgun (WGS) entry which is preliminary data.</text>
</comment>
<name>A0A821XK31_9NEOP</name>
<dbReference type="OrthoDB" id="8193306at2759"/>
<feature type="region of interest" description="Disordered" evidence="1">
    <location>
        <begin position="1"/>
        <end position="20"/>
    </location>
</feature>